<comment type="similarity">
    <text evidence="1">Belongs to the type-B carboxylesterase/lipase family.</text>
</comment>
<gene>
    <name evidence="8" type="primary">LOC115880579</name>
</gene>
<dbReference type="RefSeq" id="XP_030753700.1">
    <property type="nucleotide sequence ID" value="XM_030897840.1"/>
</dbReference>
<dbReference type="PROSITE" id="PS00941">
    <property type="entry name" value="CARBOXYLESTERASE_B_2"/>
    <property type="match status" value="1"/>
</dbReference>
<feature type="chain" id="PRO_5026656826" evidence="5">
    <location>
        <begin position="20"/>
        <end position="543"/>
    </location>
</feature>
<dbReference type="InterPro" id="IPR029058">
    <property type="entry name" value="AB_hydrolase_fold"/>
</dbReference>
<dbReference type="InterPro" id="IPR002018">
    <property type="entry name" value="CarbesteraseB"/>
</dbReference>
<dbReference type="PANTHER" id="PTHR43142:SF1">
    <property type="entry name" value="CARBOXYLIC ESTER HYDROLASE"/>
    <property type="match status" value="1"/>
</dbReference>
<proteinExistence type="inferred from homology"/>
<protein>
    <submittedName>
        <fullName evidence="8">Esterase FE4-like</fullName>
    </submittedName>
</protein>
<dbReference type="FunCoup" id="A0A6J2XS81">
    <property type="interactions" value="1"/>
</dbReference>
<organism evidence="7 8">
    <name type="scientific">Sitophilus oryzae</name>
    <name type="common">Rice weevil</name>
    <name type="synonym">Curculio oryzae</name>
    <dbReference type="NCBI Taxonomy" id="7048"/>
    <lineage>
        <taxon>Eukaryota</taxon>
        <taxon>Metazoa</taxon>
        <taxon>Ecdysozoa</taxon>
        <taxon>Arthropoda</taxon>
        <taxon>Hexapoda</taxon>
        <taxon>Insecta</taxon>
        <taxon>Pterygota</taxon>
        <taxon>Neoptera</taxon>
        <taxon>Endopterygota</taxon>
        <taxon>Coleoptera</taxon>
        <taxon>Polyphaga</taxon>
        <taxon>Cucujiformia</taxon>
        <taxon>Curculionidae</taxon>
        <taxon>Dryophthorinae</taxon>
        <taxon>Sitophilus</taxon>
    </lineage>
</organism>
<feature type="signal peptide" evidence="5">
    <location>
        <begin position="1"/>
        <end position="19"/>
    </location>
</feature>
<dbReference type="KEGG" id="soy:115880579"/>
<reference evidence="8" key="1">
    <citation type="submission" date="2025-08" db="UniProtKB">
        <authorList>
            <consortium name="RefSeq"/>
        </authorList>
    </citation>
    <scope>IDENTIFICATION</scope>
    <source>
        <tissue evidence="8">Gonads</tissue>
    </source>
</reference>
<accession>A0A6J2XS81</accession>
<evidence type="ECO:0000256" key="3">
    <source>
        <dbReference type="ARBA" id="ARBA00022801"/>
    </source>
</evidence>
<evidence type="ECO:0000313" key="7">
    <source>
        <dbReference type="Proteomes" id="UP000504635"/>
    </source>
</evidence>
<keyword evidence="5" id="KW-0732">Signal</keyword>
<dbReference type="InParanoid" id="A0A6J2XS81"/>
<evidence type="ECO:0000259" key="6">
    <source>
        <dbReference type="Pfam" id="PF00135"/>
    </source>
</evidence>
<dbReference type="Gene3D" id="3.40.50.1820">
    <property type="entry name" value="alpha/beta hydrolase"/>
    <property type="match status" value="1"/>
</dbReference>
<evidence type="ECO:0000256" key="2">
    <source>
        <dbReference type="ARBA" id="ARBA00022487"/>
    </source>
</evidence>
<keyword evidence="4" id="KW-0325">Glycoprotein</keyword>
<dbReference type="GeneID" id="115880579"/>
<dbReference type="Proteomes" id="UP000504635">
    <property type="component" value="Unplaced"/>
</dbReference>
<feature type="domain" description="Carboxylesterase type B" evidence="6">
    <location>
        <begin position="21"/>
        <end position="528"/>
    </location>
</feature>
<dbReference type="SUPFAM" id="SSF53474">
    <property type="entry name" value="alpha/beta-Hydrolases"/>
    <property type="match status" value="1"/>
</dbReference>
<dbReference type="GO" id="GO:0052689">
    <property type="term" value="F:carboxylic ester hydrolase activity"/>
    <property type="evidence" value="ECO:0007669"/>
    <property type="project" value="UniProtKB-KW"/>
</dbReference>
<dbReference type="Pfam" id="PF00135">
    <property type="entry name" value="COesterase"/>
    <property type="match status" value="1"/>
</dbReference>
<sequence length="543" mass="60284">MSKFLLISIIFVLTRWTLGGPTVTIPQGSLEGGEGQDIDGNQFYKFLGIPYAKPPVGDLRFKEPVNAESWEGVRNATVEGSSCVQKSGGSEDCLYLNVYTRNLPTENSTDLKAVMVWIHGGSFTSGSGSPTIYGPEFLLTEDVIVVSINYRLGLLGFIRFKNESLGVPGNMGFKDQVKALEWVQNNIVYFNGDPNNVTIFGESAGSASVHYHVLSPLSIEFFQKAILQSGAALDSWADDSDHDPIALAQLLNPLTTITSESEALSIFQQLSAEAIFVVQSLLLLNETSGSKKSIGLSIEPPSPTAFISRNPIDIITSGEYNQVPLIIGYNNREGILFNAERKQYNIEAKPEYFVPHNVDFYGNETERQYYLDKIQEKYLSGSNDDDNVIDVMTDAYFVAGIIGSAQNHARTSASNVYLYKLSLDTQLNFMKIYYGLTEFWGASHGDDLGYLFKTLLNTTIESGSVEETSLRRLVKLWTNFAKYDNPTPELEDVGITWPAVSAEQLNTLHIDANLTVEVNPESETVEFWKELFQQSNITSEYLH</sequence>
<evidence type="ECO:0000256" key="1">
    <source>
        <dbReference type="ARBA" id="ARBA00005964"/>
    </source>
</evidence>
<dbReference type="AlphaFoldDB" id="A0A6J2XS81"/>
<keyword evidence="7" id="KW-1185">Reference proteome</keyword>
<evidence type="ECO:0000256" key="4">
    <source>
        <dbReference type="ARBA" id="ARBA00023180"/>
    </source>
</evidence>
<keyword evidence="2" id="KW-0719">Serine esterase</keyword>
<dbReference type="OrthoDB" id="19653at2759"/>
<dbReference type="InterPro" id="IPR019819">
    <property type="entry name" value="Carboxylesterase_B_CS"/>
</dbReference>
<dbReference type="PANTHER" id="PTHR43142">
    <property type="entry name" value="CARBOXYLIC ESTER HYDROLASE"/>
    <property type="match status" value="1"/>
</dbReference>
<evidence type="ECO:0000313" key="8">
    <source>
        <dbReference type="RefSeq" id="XP_030753700.1"/>
    </source>
</evidence>
<name>A0A6J2XS81_SITOR</name>
<evidence type="ECO:0000256" key="5">
    <source>
        <dbReference type="SAM" id="SignalP"/>
    </source>
</evidence>
<keyword evidence="3" id="KW-0378">Hydrolase</keyword>